<dbReference type="PIRSF" id="PIRSF001488">
    <property type="entry name" value="Tdi_protein"/>
    <property type="match status" value="1"/>
</dbReference>
<feature type="disulfide bond" description="Redox-active" evidence="6">
    <location>
        <begin position="50"/>
        <end position="53"/>
    </location>
</feature>
<dbReference type="STRING" id="36870.gene:10368750"/>
<dbReference type="HOGENOM" id="CLU_088255_3_0_6"/>
<dbReference type="CDD" id="cd03019">
    <property type="entry name" value="DsbA_DsbA"/>
    <property type="match status" value="1"/>
</dbReference>
<dbReference type="KEGG" id="wbr:dsbA"/>
<dbReference type="Proteomes" id="UP000000562">
    <property type="component" value="Chromosome"/>
</dbReference>
<dbReference type="InterPro" id="IPR023205">
    <property type="entry name" value="DsbA/DsbL"/>
</dbReference>
<reference evidence="8 9" key="1">
    <citation type="journal article" date="2002" name="Nat. Genet.">
        <title>Genome sequence of the endocellular obligate symbiont of tsetse flies, Wigglesworthia glossinidia.</title>
        <authorList>
            <person name="Akman L."/>
            <person name="Yamashita A."/>
            <person name="Watanabe H."/>
            <person name="Oshima K."/>
            <person name="Shiba T."/>
            <person name="Hattori M."/>
            <person name="Aksoy S."/>
        </authorList>
    </citation>
    <scope>NUCLEOTIDE SEQUENCE [LARGE SCALE GENOMIC DNA]</scope>
</reference>
<keyword evidence="3 5" id="KW-1015">Disulfide bond</keyword>
<dbReference type="Pfam" id="PF01323">
    <property type="entry name" value="DSBA"/>
    <property type="match status" value="1"/>
</dbReference>
<dbReference type="SUPFAM" id="SSF52833">
    <property type="entry name" value="Thioredoxin-like"/>
    <property type="match status" value="1"/>
</dbReference>
<proteinExistence type="inferred from homology"/>
<evidence type="ECO:0000313" key="9">
    <source>
        <dbReference type="Proteomes" id="UP000000562"/>
    </source>
</evidence>
<dbReference type="PANTHER" id="PTHR35891:SF2">
    <property type="entry name" value="THIOL:DISULFIDE INTERCHANGE PROTEIN DSBA"/>
    <property type="match status" value="1"/>
</dbReference>
<dbReference type="EMBL" id="BA000021">
    <property type="protein sequence ID" value="BAC24403.1"/>
    <property type="molecule type" value="Genomic_DNA"/>
</dbReference>
<dbReference type="PANTHER" id="PTHR35891">
    <property type="entry name" value="THIOL:DISULFIDE INTERCHANGE PROTEIN DSBA"/>
    <property type="match status" value="1"/>
</dbReference>
<keyword evidence="2" id="KW-0732">Signal</keyword>
<sequence length="209" mass="24870">MKKLILIIFLYTGFLFGHAKIIPSEGKEYYKLDYIISDEYKIIEFFSFYCSYCYKFNSIYKINENIRNIISENDKIIKYHTNFFGPKSVDLSLIWAISTFFNVENKISDILFQEVQNNKKILNKEDILIVFNKLGISKKQYEYAKNSFLVKCFIKKQEFFLKKLNIISVPTIVINGRYVINNDKIYASSIEEYSNKYIEIIKYLLNKSI</sequence>
<evidence type="ECO:0000256" key="2">
    <source>
        <dbReference type="ARBA" id="ARBA00022729"/>
    </source>
</evidence>
<evidence type="ECO:0000256" key="5">
    <source>
        <dbReference type="PIRNR" id="PIRNR001488"/>
    </source>
</evidence>
<dbReference type="AlphaFoldDB" id="Q8D2U5"/>
<accession>Q8D2U5</accession>
<name>Q8D2U5_WIGBR</name>
<keyword evidence="5" id="KW-0574">Periplasm</keyword>
<keyword evidence="4" id="KW-0676">Redox-active center</keyword>
<feature type="domain" description="DSBA-like thioredoxin" evidence="7">
    <location>
        <begin position="42"/>
        <end position="184"/>
    </location>
</feature>
<evidence type="ECO:0000256" key="1">
    <source>
        <dbReference type="ARBA" id="ARBA00005791"/>
    </source>
</evidence>
<organism evidence="8 9">
    <name type="scientific">Wigglesworthia glossinidia brevipalpis</name>
    <dbReference type="NCBI Taxonomy" id="36870"/>
    <lineage>
        <taxon>Bacteria</taxon>
        <taxon>Pseudomonadati</taxon>
        <taxon>Pseudomonadota</taxon>
        <taxon>Gammaproteobacteria</taxon>
        <taxon>Enterobacterales</taxon>
        <taxon>Erwiniaceae</taxon>
        <taxon>Wigglesworthia</taxon>
    </lineage>
</organism>
<comment type="similarity">
    <text evidence="1">Belongs to the thioredoxin family. DsbA subfamily.</text>
</comment>
<dbReference type="GO" id="GO:0042597">
    <property type="term" value="C:periplasmic space"/>
    <property type="evidence" value="ECO:0007669"/>
    <property type="project" value="UniProtKB-SubCell"/>
</dbReference>
<protein>
    <recommendedName>
        <fullName evidence="5">Thiol:disulfide interchange protein</fullName>
    </recommendedName>
</protein>
<dbReference type="InterPro" id="IPR036249">
    <property type="entry name" value="Thioredoxin-like_sf"/>
</dbReference>
<comment type="subcellular location">
    <subcellularLocation>
        <location evidence="5">Periplasm</location>
    </subcellularLocation>
</comment>
<keyword evidence="9" id="KW-1185">Reference proteome</keyword>
<evidence type="ECO:0000256" key="4">
    <source>
        <dbReference type="ARBA" id="ARBA00023284"/>
    </source>
</evidence>
<evidence type="ECO:0000256" key="3">
    <source>
        <dbReference type="ARBA" id="ARBA00023157"/>
    </source>
</evidence>
<evidence type="ECO:0000259" key="7">
    <source>
        <dbReference type="Pfam" id="PF01323"/>
    </source>
</evidence>
<dbReference type="Gene3D" id="3.40.30.10">
    <property type="entry name" value="Glutaredoxin"/>
    <property type="match status" value="1"/>
</dbReference>
<evidence type="ECO:0000256" key="6">
    <source>
        <dbReference type="PIRSR" id="PIRSR001488-1"/>
    </source>
</evidence>
<dbReference type="InterPro" id="IPR050824">
    <property type="entry name" value="Thiol_disulfide_DsbA"/>
</dbReference>
<dbReference type="OrthoDB" id="9784896at2"/>
<dbReference type="GO" id="GO:0016491">
    <property type="term" value="F:oxidoreductase activity"/>
    <property type="evidence" value="ECO:0007669"/>
    <property type="project" value="InterPro"/>
</dbReference>
<dbReference type="InterPro" id="IPR001853">
    <property type="entry name" value="DSBA-like_thioredoxin_dom"/>
</dbReference>
<gene>
    <name evidence="8" type="primary">dsbA</name>
</gene>
<evidence type="ECO:0000313" key="8">
    <source>
        <dbReference type="EMBL" id="BAC24403.1"/>
    </source>
</evidence>
<dbReference type="eggNOG" id="COG1651">
    <property type="taxonomic scope" value="Bacteria"/>
</dbReference>